<comment type="similarity">
    <text evidence="2">Belongs to the major facilitator superfamily. Proton-dependent oligopeptide transporter (POT/PTR) (TC 2.A.17) family.</text>
</comment>
<reference evidence="7" key="1">
    <citation type="submission" date="2016-10" db="EMBL/GenBank/DDBJ databases">
        <title>Molecular fundamentals of nitrogen uptake and transport in trees.</title>
        <authorList>
            <person name="Castro-Rodriguez V."/>
            <person name="Canas R.A."/>
            <person name="de la Torre F."/>
            <person name="Pascual B."/>
            <person name="Avila C."/>
            <person name="Canovas F.M."/>
        </authorList>
    </citation>
    <scope>NUCLEOTIDE SEQUENCE</scope>
</reference>
<dbReference type="AlphaFoldDB" id="A0A1S6YD77"/>
<feature type="transmembrane region" description="Helical" evidence="6">
    <location>
        <begin position="367"/>
        <end position="387"/>
    </location>
</feature>
<proteinExistence type="evidence at transcript level"/>
<organism evidence="7">
    <name type="scientific">Pinus pinaster</name>
    <name type="common">Maritime pine</name>
    <dbReference type="NCBI Taxonomy" id="71647"/>
    <lineage>
        <taxon>Eukaryota</taxon>
        <taxon>Viridiplantae</taxon>
        <taxon>Streptophyta</taxon>
        <taxon>Embryophyta</taxon>
        <taxon>Tracheophyta</taxon>
        <taxon>Spermatophyta</taxon>
        <taxon>Pinopsida</taxon>
        <taxon>Pinidae</taxon>
        <taxon>Conifers I</taxon>
        <taxon>Pinales</taxon>
        <taxon>Pinaceae</taxon>
        <taxon>Pinus</taxon>
        <taxon>Pinus subgen. Pinus</taxon>
    </lineage>
</organism>
<feature type="transmembrane region" description="Helical" evidence="6">
    <location>
        <begin position="408"/>
        <end position="428"/>
    </location>
</feature>
<dbReference type="GO" id="GO:0016020">
    <property type="term" value="C:membrane"/>
    <property type="evidence" value="ECO:0007669"/>
    <property type="project" value="UniProtKB-SubCell"/>
</dbReference>
<feature type="transmembrane region" description="Helical" evidence="6">
    <location>
        <begin position="95"/>
        <end position="120"/>
    </location>
</feature>
<evidence type="ECO:0000256" key="1">
    <source>
        <dbReference type="ARBA" id="ARBA00004141"/>
    </source>
</evidence>
<feature type="transmembrane region" description="Helical" evidence="6">
    <location>
        <begin position="490"/>
        <end position="511"/>
    </location>
</feature>
<keyword evidence="3 6" id="KW-0812">Transmembrane</keyword>
<evidence type="ECO:0000256" key="4">
    <source>
        <dbReference type="ARBA" id="ARBA00022989"/>
    </source>
</evidence>
<dbReference type="PANTHER" id="PTHR11654">
    <property type="entry name" value="OLIGOPEPTIDE TRANSPORTER-RELATED"/>
    <property type="match status" value="1"/>
</dbReference>
<feature type="transmembrane region" description="Helical" evidence="6">
    <location>
        <begin position="214"/>
        <end position="237"/>
    </location>
</feature>
<feature type="transmembrane region" description="Helical" evidence="6">
    <location>
        <begin position="457"/>
        <end position="478"/>
    </location>
</feature>
<feature type="transmembrane region" description="Helical" evidence="6">
    <location>
        <begin position="140"/>
        <end position="160"/>
    </location>
</feature>
<dbReference type="Pfam" id="PF00854">
    <property type="entry name" value="PTR2"/>
    <property type="match status" value="1"/>
</dbReference>
<dbReference type="SUPFAM" id="SSF103473">
    <property type="entry name" value="MFS general substrate transporter"/>
    <property type="match status" value="1"/>
</dbReference>
<dbReference type="EMBL" id="KX986712">
    <property type="protein sequence ID" value="AQX43129.1"/>
    <property type="molecule type" value="mRNA"/>
</dbReference>
<evidence type="ECO:0000256" key="5">
    <source>
        <dbReference type="ARBA" id="ARBA00023136"/>
    </source>
</evidence>
<gene>
    <name evidence="7" type="primary">NPF4.3</name>
</gene>
<feature type="transmembrane region" description="Helical" evidence="6">
    <location>
        <begin position="29"/>
        <end position="49"/>
    </location>
</feature>
<evidence type="ECO:0000256" key="2">
    <source>
        <dbReference type="ARBA" id="ARBA00005982"/>
    </source>
</evidence>
<feature type="transmembrane region" description="Helical" evidence="6">
    <location>
        <begin position="537"/>
        <end position="556"/>
    </location>
</feature>
<accession>A0A1S6YD77</accession>
<dbReference type="InterPro" id="IPR000109">
    <property type="entry name" value="POT_fam"/>
</dbReference>
<feature type="transmembrane region" description="Helical" evidence="6">
    <location>
        <begin position="61"/>
        <end position="83"/>
    </location>
</feature>
<comment type="subcellular location">
    <subcellularLocation>
        <location evidence="1">Membrane</location>
        <topology evidence="1">Multi-pass membrane protein</topology>
    </subcellularLocation>
</comment>
<protein>
    <submittedName>
        <fullName evidence="7">NPF family transporter</fullName>
    </submittedName>
</protein>
<dbReference type="CDD" id="cd17414">
    <property type="entry name" value="MFS_NPF4"/>
    <property type="match status" value="1"/>
</dbReference>
<feature type="transmembrane region" description="Helical" evidence="6">
    <location>
        <begin position="189"/>
        <end position="208"/>
    </location>
</feature>
<keyword evidence="4 6" id="KW-1133">Transmembrane helix</keyword>
<evidence type="ECO:0000256" key="6">
    <source>
        <dbReference type="SAM" id="Phobius"/>
    </source>
</evidence>
<evidence type="ECO:0000313" key="7">
    <source>
        <dbReference type="EMBL" id="AQX43129.1"/>
    </source>
</evidence>
<evidence type="ECO:0000256" key="3">
    <source>
        <dbReference type="ARBA" id="ARBA00022692"/>
    </source>
</evidence>
<keyword evidence="5 6" id="KW-0472">Membrane</keyword>
<dbReference type="InterPro" id="IPR036259">
    <property type="entry name" value="MFS_trans_sf"/>
</dbReference>
<sequence length="564" mass="62899">MAEYEIQIERYVDGKGRPARASKHGGMRAAAFIFVVEALENMAFISIATNLVRYFSVSMHYSLAVSANMLTNYMGTSFLLTLVGGFISDSFITRFWTIVSFACAELLGLLMLTLQAHFPALTPPPCDTKQLRQNCEEPTFGQAAMLYTGLYIVAVGVGAVKASLPAHGADQFDDTDPTEKKLISHFFNWYFFSLCLGSLVAVTLIVWVQENLGWEWGFGLSTTGIFLALVVFVLGFLRYRNKIPSGSPLTRIAQVLIAAVRNRKLPLPADSKMLHDVYFVESSVEHTEQFRFLDKAAIARRSTQEDPSTASKWRLCTLTQVEETKSLLRMLPIFASTIMMNCCLAQLQTFSVQQGSTMDRTLKSFEIPAASLTAIPLVIMVILVPLYDQLFVPLARRITGHESGITHLQRVGIGLLLSALAMAVAAVVELKRKAVARDHSLLDTDESLPISVFWLGWQYLVLGIADMFTLAGLLEFFYSQAPSGMRSLSTALSWCSISSGYYLSSVLVSVVNKISARLRNGVGWLSGNNLNRNHLELFYTLLCVLTFLNFFHYLAWARWYKYKS</sequence>
<dbReference type="Gene3D" id="1.20.1250.20">
    <property type="entry name" value="MFS general substrate transporter like domains"/>
    <property type="match status" value="1"/>
</dbReference>
<name>A0A1S6YD77_PINPS</name>
<dbReference type="GO" id="GO:0022857">
    <property type="term" value="F:transmembrane transporter activity"/>
    <property type="evidence" value="ECO:0007669"/>
    <property type="project" value="InterPro"/>
</dbReference>